<evidence type="ECO:0000256" key="1">
    <source>
        <dbReference type="SAM" id="Phobius"/>
    </source>
</evidence>
<feature type="transmembrane region" description="Helical" evidence="1">
    <location>
        <begin position="32"/>
        <end position="51"/>
    </location>
</feature>
<accession>A0A7D5QMF3</accession>
<keyword evidence="1" id="KW-0472">Membrane</keyword>
<protein>
    <submittedName>
        <fullName evidence="2">Uncharacterized protein</fullName>
    </submittedName>
</protein>
<dbReference type="Proteomes" id="UP000509626">
    <property type="component" value="Chromosome"/>
</dbReference>
<dbReference type="AlphaFoldDB" id="A0A7D5QMF3"/>
<dbReference type="OrthoDB" id="288430at2157"/>
<sequence>MDVVVVGDDGTDCEYGASAIRNVLRVVDQLGIGIPYLVGLIVTFVADTVVVRTR</sequence>
<dbReference type="RefSeq" id="WP_179270029.1">
    <property type="nucleotide sequence ID" value="NZ_CP058579.1"/>
</dbReference>
<organism evidence="2 3">
    <name type="scientific">Halorarum salinum</name>
    <dbReference type="NCBI Taxonomy" id="2743089"/>
    <lineage>
        <taxon>Archaea</taxon>
        <taxon>Methanobacteriati</taxon>
        <taxon>Methanobacteriota</taxon>
        <taxon>Stenosarchaea group</taxon>
        <taxon>Halobacteria</taxon>
        <taxon>Halobacteriales</taxon>
        <taxon>Haloferacaceae</taxon>
        <taxon>Halorarum</taxon>
    </lineage>
</organism>
<reference evidence="2 3" key="1">
    <citation type="submission" date="2020-06" db="EMBL/GenBank/DDBJ databases">
        <title>NJ-3-1, isolated from saline soil.</title>
        <authorList>
            <person name="Cui H.L."/>
            <person name="Shi X."/>
        </authorList>
    </citation>
    <scope>NUCLEOTIDE SEQUENCE [LARGE SCALE GENOMIC DNA]</scope>
    <source>
        <strain evidence="2 3">NJ-3-1</strain>
    </source>
</reference>
<name>A0A7D5QMF3_9EURY</name>
<evidence type="ECO:0000313" key="3">
    <source>
        <dbReference type="Proteomes" id="UP000509626"/>
    </source>
</evidence>
<evidence type="ECO:0000313" key="2">
    <source>
        <dbReference type="EMBL" id="QLG63445.1"/>
    </source>
</evidence>
<keyword evidence="3" id="KW-1185">Reference proteome</keyword>
<keyword evidence="1" id="KW-0812">Transmembrane</keyword>
<keyword evidence="1" id="KW-1133">Transmembrane helix</keyword>
<dbReference type="EMBL" id="CP058579">
    <property type="protein sequence ID" value="QLG63445.1"/>
    <property type="molecule type" value="Genomic_DNA"/>
</dbReference>
<dbReference type="KEGG" id="halu:HUG12_17600"/>
<dbReference type="GeneID" id="56039313"/>
<proteinExistence type="predicted"/>
<gene>
    <name evidence="2" type="ORF">HUG12_17600</name>
</gene>